<dbReference type="RefSeq" id="WP_058124111.1">
    <property type="nucleotide sequence ID" value="NZ_CYRX01000031.1"/>
</dbReference>
<name>A0A0P1F1N9_9RHOB</name>
<evidence type="ECO:0000256" key="3">
    <source>
        <dbReference type="ARBA" id="ARBA00023235"/>
    </source>
</evidence>
<dbReference type="InterPro" id="IPR029017">
    <property type="entry name" value="Enolase-like_N"/>
</dbReference>
<organism evidence="5 6">
    <name type="scientific">Thalassobacter stenotrophicus</name>
    <dbReference type="NCBI Taxonomy" id="266809"/>
    <lineage>
        <taxon>Bacteria</taxon>
        <taxon>Pseudomonadati</taxon>
        <taxon>Pseudomonadota</taxon>
        <taxon>Alphaproteobacteria</taxon>
        <taxon>Rhodobacterales</taxon>
        <taxon>Roseobacteraceae</taxon>
        <taxon>Thalassobacter</taxon>
    </lineage>
</organism>
<evidence type="ECO:0000259" key="4">
    <source>
        <dbReference type="SMART" id="SM00922"/>
    </source>
</evidence>
<dbReference type="eggNOG" id="COG4948">
    <property type="taxonomic scope" value="Bacteria"/>
</dbReference>
<evidence type="ECO:0000313" key="6">
    <source>
        <dbReference type="Proteomes" id="UP000051298"/>
    </source>
</evidence>
<accession>A0A0P1F1N9</accession>
<comment type="similarity">
    <text evidence="1">Belongs to the mandelate racemase/muconate lactonizing enzyme family.</text>
</comment>
<dbReference type="InterPro" id="IPR018110">
    <property type="entry name" value="Mandel_Rmase/mucon_lact_enz_CS"/>
</dbReference>
<dbReference type="PROSITE" id="PS00909">
    <property type="entry name" value="MR_MLE_2"/>
    <property type="match status" value="1"/>
</dbReference>
<dbReference type="SUPFAM" id="SSF54826">
    <property type="entry name" value="Enolase N-terminal domain-like"/>
    <property type="match status" value="1"/>
</dbReference>
<dbReference type="GO" id="GO:0000287">
    <property type="term" value="F:magnesium ion binding"/>
    <property type="evidence" value="ECO:0007669"/>
    <property type="project" value="UniProtKB-ARBA"/>
</dbReference>
<dbReference type="PANTHER" id="PTHR48073">
    <property type="entry name" value="O-SUCCINYLBENZOATE SYNTHASE-RELATED"/>
    <property type="match status" value="1"/>
</dbReference>
<dbReference type="InterPro" id="IPR029065">
    <property type="entry name" value="Enolase_C-like"/>
</dbReference>
<dbReference type="SFLD" id="SFLDF00009">
    <property type="entry name" value="o-succinylbenzoate_synthase"/>
    <property type="match status" value="1"/>
</dbReference>
<dbReference type="EC" id="5.1.1.-" evidence="5"/>
<sequence length="377" mass="40856">MSDHRITEMRIHCVSIPARAVHSHGSGDVGGINVALCELTTDSGLTGWGEASPWPVFTGTQEGAAAALHVHFRPLVIGQDPVLVEPIMAQAERVLVGHPEAKAALECALLDLTGQIAGLPIAELLGGRARDSMPLSFSIANPDFDADQADVAQIWDSGVRIFKLKTGFADHAFDLMRLEKLRDTYGDAIRLRIDYNQGLPAYDAIRHIRDLEAFRPEFVEQPVRMHERAALAEITRAVDVPIMADESVFNVRDAQQATATRMTDIISLKTAKSGGIRRCLEIAAIARTAGIEVYGGCMFETSIAHMAGAHLMAAVPDLTLGCEFYMSTYYAETDIAKTPFPVRGGHVHLPKTPGLGTAPDPDALARYRTRLLSHGDS</sequence>
<proteinExistence type="inferred from homology"/>
<dbReference type="GO" id="GO:0009063">
    <property type="term" value="P:amino acid catabolic process"/>
    <property type="evidence" value="ECO:0007669"/>
    <property type="project" value="InterPro"/>
</dbReference>
<dbReference type="InterPro" id="IPR013341">
    <property type="entry name" value="Mandelate_racemase_N_dom"/>
</dbReference>
<evidence type="ECO:0000256" key="1">
    <source>
        <dbReference type="ARBA" id="ARBA00008031"/>
    </source>
</evidence>
<dbReference type="SUPFAM" id="SSF51604">
    <property type="entry name" value="Enolase C-terminal domain-like"/>
    <property type="match status" value="1"/>
</dbReference>
<feature type="domain" description="Mandelate racemase/muconate lactonizing enzyme C-terminal" evidence="4">
    <location>
        <begin position="144"/>
        <end position="241"/>
    </location>
</feature>
<dbReference type="AlphaFoldDB" id="A0A0P1F1N9"/>
<reference evidence="5 6" key="1">
    <citation type="submission" date="2015-09" db="EMBL/GenBank/DDBJ databases">
        <authorList>
            <consortium name="Swine Surveillance"/>
        </authorList>
    </citation>
    <scope>NUCLEOTIDE SEQUENCE [LARGE SCALE GENOMIC DNA]</scope>
    <source>
        <strain evidence="5 6">CECT 5294</strain>
    </source>
</reference>
<dbReference type="Gene3D" id="3.30.390.10">
    <property type="entry name" value="Enolase-like, N-terminal domain"/>
    <property type="match status" value="1"/>
</dbReference>
<dbReference type="STRING" id="266809.PM03_12150"/>
<dbReference type="GO" id="GO:0016854">
    <property type="term" value="F:racemase and epimerase activity"/>
    <property type="evidence" value="ECO:0007669"/>
    <property type="project" value="UniProtKB-ARBA"/>
</dbReference>
<dbReference type="SMART" id="SM00922">
    <property type="entry name" value="MR_MLE"/>
    <property type="match status" value="1"/>
</dbReference>
<gene>
    <name evidence="5" type="primary">ykfB</name>
    <name evidence="5" type="ORF">THS5294_02657</name>
</gene>
<dbReference type="PROSITE" id="PS00908">
    <property type="entry name" value="MR_MLE_1"/>
    <property type="match status" value="1"/>
</dbReference>
<dbReference type="Gene3D" id="3.20.20.120">
    <property type="entry name" value="Enolase-like C-terminal domain"/>
    <property type="match status" value="1"/>
</dbReference>
<evidence type="ECO:0000256" key="2">
    <source>
        <dbReference type="ARBA" id="ARBA00022723"/>
    </source>
</evidence>
<dbReference type="SFLD" id="SFLDG00180">
    <property type="entry name" value="muconate_cycloisomerase"/>
    <property type="match status" value="1"/>
</dbReference>
<dbReference type="Pfam" id="PF13378">
    <property type="entry name" value="MR_MLE_C"/>
    <property type="match status" value="1"/>
</dbReference>
<dbReference type="InterPro" id="IPR013342">
    <property type="entry name" value="Mandelate_racemase_C"/>
</dbReference>
<dbReference type="PANTHER" id="PTHR48073:SF2">
    <property type="entry name" value="O-SUCCINYLBENZOATE SYNTHASE"/>
    <property type="match status" value="1"/>
</dbReference>
<dbReference type="SFLD" id="SFLDS00001">
    <property type="entry name" value="Enolase"/>
    <property type="match status" value="1"/>
</dbReference>
<evidence type="ECO:0000313" key="5">
    <source>
        <dbReference type="EMBL" id="CUH61352.1"/>
    </source>
</evidence>
<dbReference type="Proteomes" id="UP000051298">
    <property type="component" value="Unassembled WGS sequence"/>
</dbReference>
<dbReference type="GO" id="GO:0006518">
    <property type="term" value="P:peptide metabolic process"/>
    <property type="evidence" value="ECO:0007669"/>
    <property type="project" value="UniProtKB-ARBA"/>
</dbReference>
<dbReference type="Pfam" id="PF02746">
    <property type="entry name" value="MR_MLE_N"/>
    <property type="match status" value="1"/>
</dbReference>
<dbReference type="InterPro" id="IPR036849">
    <property type="entry name" value="Enolase-like_C_sf"/>
</dbReference>
<keyword evidence="2" id="KW-0479">Metal-binding</keyword>
<protein>
    <submittedName>
        <fullName evidence="5">L-Ala-D/L-Glu epimerase</fullName>
        <ecNumber evidence="5">5.1.1.-</ecNumber>
    </submittedName>
</protein>
<dbReference type="EMBL" id="CYRX01000031">
    <property type="protein sequence ID" value="CUH61352.1"/>
    <property type="molecule type" value="Genomic_DNA"/>
</dbReference>
<keyword evidence="3 5" id="KW-0413">Isomerase</keyword>